<keyword evidence="1" id="KW-1133">Transmembrane helix</keyword>
<sequence length="133" mass="14812">MILTNVAYYFIHLEFVMFAGHLGELELAGSKLANSWAIVSGFALMVKSLQIISIFIGFDHMVSFYNCVFSISLEIEGTIVPLRIQKVRPHMDLKRSPPPSCRNSGTYYPLIIATSTGVSFTSSFFTTTDGPHR</sequence>
<keyword evidence="1" id="KW-0812">Transmembrane</keyword>
<keyword evidence="3" id="KW-1185">Reference proteome</keyword>
<keyword evidence="1" id="KW-0472">Membrane</keyword>
<accession>A0ABD1VAC9</accession>
<evidence type="ECO:0000313" key="2">
    <source>
        <dbReference type="EMBL" id="KAL2534300.1"/>
    </source>
</evidence>
<dbReference type="Proteomes" id="UP001604336">
    <property type="component" value="Unassembled WGS sequence"/>
</dbReference>
<feature type="transmembrane region" description="Helical" evidence="1">
    <location>
        <begin position="6"/>
        <end position="23"/>
    </location>
</feature>
<organism evidence="2 3">
    <name type="scientific">Abeliophyllum distichum</name>
    <dbReference type="NCBI Taxonomy" id="126358"/>
    <lineage>
        <taxon>Eukaryota</taxon>
        <taxon>Viridiplantae</taxon>
        <taxon>Streptophyta</taxon>
        <taxon>Embryophyta</taxon>
        <taxon>Tracheophyta</taxon>
        <taxon>Spermatophyta</taxon>
        <taxon>Magnoliopsida</taxon>
        <taxon>eudicotyledons</taxon>
        <taxon>Gunneridae</taxon>
        <taxon>Pentapetalae</taxon>
        <taxon>asterids</taxon>
        <taxon>lamiids</taxon>
        <taxon>Lamiales</taxon>
        <taxon>Oleaceae</taxon>
        <taxon>Forsythieae</taxon>
        <taxon>Abeliophyllum</taxon>
    </lineage>
</organism>
<gene>
    <name evidence="2" type="ORF">Adt_07651</name>
</gene>
<dbReference type="EMBL" id="JBFOLK010000002">
    <property type="protein sequence ID" value="KAL2534300.1"/>
    <property type="molecule type" value="Genomic_DNA"/>
</dbReference>
<protein>
    <submittedName>
        <fullName evidence="2">Protein DETOXIFICATION 19-like</fullName>
    </submittedName>
</protein>
<evidence type="ECO:0000313" key="3">
    <source>
        <dbReference type="Proteomes" id="UP001604336"/>
    </source>
</evidence>
<reference evidence="3" key="1">
    <citation type="submission" date="2024-07" db="EMBL/GenBank/DDBJ databases">
        <title>Two chromosome-level genome assemblies of Korean endemic species Abeliophyllum distichum and Forsythia ovata (Oleaceae).</title>
        <authorList>
            <person name="Jang H."/>
        </authorList>
    </citation>
    <scope>NUCLEOTIDE SEQUENCE [LARGE SCALE GENOMIC DNA]</scope>
</reference>
<proteinExistence type="predicted"/>
<feature type="transmembrane region" description="Helical" evidence="1">
    <location>
        <begin position="35"/>
        <end position="56"/>
    </location>
</feature>
<evidence type="ECO:0000256" key="1">
    <source>
        <dbReference type="SAM" id="Phobius"/>
    </source>
</evidence>
<dbReference type="AlphaFoldDB" id="A0ABD1VAC9"/>
<name>A0ABD1VAC9_9LAMI</name>
<comment type="caution">
    <text evidence="2">The sequence shown here is derived from an EMBL/GenBank/DDBJ whole genome shotgun (WGS) entry which is preliminary data.</text>
</comment>